<reference evidence="1" key="1">
    <citation type="journal article" date="2021" name="Proc. Natl. Acad. Sci. U.S.A.">
        <title>A Catalog of Tens of Thousands of Viruses from Human Metagenomes Reveals Hidden Associations with Chronic Diseases.</title>
        <authorList>
            <person name="Tisza M.J."/>
            <person name="Buck C.B."/>
        </authorList>
    </citation>
    <scope>NUCLEOTIDE SEQUENCE</scope>
    <source>
        <strain evidence="1">CtxAI8</strain>
    </source>
</reference>
<evidence type="ECO:0000313" key="1">
    <source>
        <dbReference type="EMBL" id="DAE32140.1"/>
    </source>
</evidence>
<accession>A0A8S5RMB6</accession>
<name>A0A8S5RMB6_9VIRU</name>
<proteinExistence type="predicted"/>
<protein>
    <submittedName>
        <fullName evidence="1">Uncharacterized protein</fullName>
    </submittedName>
</protein>
<organism evidence="1">
    <name type="scientific">virus sp. ctxAI8</name>
    <dbReference type="NCBI Taxonomy" id="2825829"/>
    <lineage>
        <taxon>Viruses</taxon>
    </lineage>
</organism>
<sequence length="90" mass="10433">MEMRKFVIEIYPDGTLSCCEYEDPKETFRAATERAWLAGYRQALKHCDEQVNTLKGYKGTCQSSALMYQGAESVRYVVLSAYRKYLNTKK</sequence>
<dbReference type="EMBL" id="BK059117">
    <property type="protein sequence ID" value="DAE32140.1"/>
    <property type="molecule type" value="Genomic_DNA"/>
</dbReference>